<evidence type="ECO:0000256" key="1">
    <source>
        <dbReference type="ARBA" id="ARBA00004479"/>
    </source>
</evidence>
<keyword evidence="3" id="KW-0732">Signal</keyword>
<evidence type="ECO:0000256" key="9">
    <source>
        <dbReference type="ARBA" id="ARBA00039865"/>
    </source>
</evidence>
<evidence type="ECO:0000256" key="5">
    <source>
        <dbReference type="ARBA" id="ARBA00023136"/>
    </source>
</evidence>
<evidence type="ECO:0000256" key="6">
    <source>
        <dbReference type="ARBA" id="ARBA00023180"/>
    </source>
</evidence>
<evidence type="ECO:0000256" key="3">
    <source>
        <dbReference type="ARBA" id="ARBA00022729"/>
    </source>
</evidence>
<keyword evidence="13" id="KW-1185">Reference proteome</keyword>
<dbReference type="EMBL" id="JAEPRD010000030">
    <property type="protein sequence ID" value="KAG2206540.1"/>
    <property type="molecule type" value="Genomic_DNA"/>
</dbReference>
<evidence type="ECO:0000313" key="12">
    <source>
        <dbReference type="EMBL" id="KAG2206540.1"/>
    </source>
</evidence>
<reference evidence="12" key="1">
    <citation type="submission" date="2020-12" db="EMBL/GenBank/DDBJ databases">
        <title>Metabolic potential, ecology and presence of endohyphal bacteria is reflected in genomic diversity of Mucoromycotina.</title>
        <authorList>
            <person name="Muszewska A."/>
            <person name="Okrasinska A."/>
            <person name="Steczkiewicz K."/>
            <person name="Drgas O."/>
            <person name="Orlowska M."/>
            <person name="Perlinska-Lenart U."/>
            <person name="Aleksandrzak-Piekarczyk T."/>
            <person name="Szatraj K."/>
            <person name="Zielenkiewicz U."/>
            <person name="Pilsyk S."/>
            <person name="Malc E."/>
            <person name="Mieczkowski P."/>
            <person name="Kruszewska J.S."/>
            <person name="Biernat P."/>
            <person name="Pawlowska J."/>
        </authorList>
    </citation>
    <scope>NUCLEOTIDE SEQUENCE</scope>
    <source>
        <strain evidence="12">WA0000017839</strain>
    </source>
</reference>
<keyword evidence="5 10" id="KW-0472">Membrane</keyword>
<comment type="similarity">
    <text evidence="8">Belongs to the MTC6 family.</text>
</comment>
<gene>
    <name evidence="12" type="ORF">INT47_008557</name>
</gene>
<dbReference type="PANTHER" id="PTHR35518:SF2">
    <property type="entry name" value="MAINTENANCE OF TELOMERE CAPPING PROTEIN 6"/>
    <property type="match status" value="1"/>
</dbReference>
<name>A0A8H7V468_9FUNG</name>
<comment type="function">
    <text evidence="7">May be involved in telomere capping.</text>
</comment>
<evidence type="ECO:0000256" key="4">
    <source>
        <dbReference type="ARBA" id="ARBA00022989"/>
    </source>
</evidence>
<dbReference type="InterPro" id="IPR016187">
    <property type="entry name" value="CTDL_fold"/>
</dbReference>
<dbReference type="Gene3D" id="3.10.100.10">
    <property type="entry name" value="Mannose-Binding Protein A, subunit A"/>
    <property type="match status" value="1"/>
</dbReference>
<dbReference type="PANTHER" id="PTHR35518">
    <property type="entry name" value="MAINTENANCE OF TELOMOERE CAPPING"/>
    <property type="match status" value="1"/>
</dbReference>
<evidence type="ECO:0000256" key="8">
    <source>
        <dbReference type="ARBA" id="ARBA00038159"/>
    </source>
</evidence>
<keyword evidence="4 10" id="KW-1133">Transmembrane helix</keyword>
<dbReference type="AlphaFoldDB" id="A0A8H7V468"/>
<comment type="caution">
    <text evidence="12">The sequence shown here is derived from an EMBL/GenBank/DDBJ whole genome shotgun (WGS) entry which is preliminary data.</text>
</comment>
<dbReference type="Proteomes" id="UP000603453">
    <property type="component" value="Unassembled WGS sequence"/>
</dbReference>
<dbReference type="InterPro" id="IPR051008">
    <property type="entry name" value="Telomere_Capping_Maintenance"/>
</dbReference>
<protein>
    <recommendedName>
        <fullName evidence="9">Maintenance of telomere capping protein 6</fullName>
    </recommendedName>
</protein>
<dbReference type="GO" id="GO:0016020">
    <property type="term" value="C:membrane"/>
    <property type="evidence" value="ECO:0007669"/>
    <property type="project" value="UniProtKB-SubCell"/>
</dbReference>
<evidence type="ECO:0000256" key="2">
    <source>
        <dbReference type="ARBA" id="ARBA00022692"/>
    </source>
</evidence>
<feature type="domain" description="MTC6 partial TIM-barrel" evidence="11">
    <location>
        <begin position="2"/>
        <end position="256"/>
    </location>
</feature>
<keyword evidence="2 10" id="KW-0812">Transmembrane</keyword>
<feature type="transmembrane region" description="Helical" evidence="10">
    <location>
        <begin position="402"/>
        <end position="426"/>
    </location>
</feature>
<proteinExistence type="inferred from homology"/>
<dbReference type="SUPFAM" id="SSF56436">
    <property type="entry name" value="C-type lectin-like"/>
    <property type="match status" value="1"/>
</dbReference>
<dbReference type="Pfam" id="PF25506">
    <property type="entry name" value="TIM-barrel_MTC6"/>
    <property type="match status" value="1"/>
</dbReference>
<dbReference type="InterPro" id="IPR016186">
    <property type="entry name" value="C-type_lectin-like/link_sf"/>
</dbReference>
<dbReference type="InterPro" id="IPR057530">
    <property type="entry name" value="TIM-barrel_MTC6"/>
</dbReference>
<evidence type="ECO:0000259" key="11">
    <source>
        <dbReference type="Pfam" id="PF25506"/>
    </source>
</evidence>
<evidence type="ECO:0000313" key="13">
    <source>
        <dbReference type="Proteomes" id="UP000603453"/>
    </source>
</evidence>
<sequence>MSTALRIQRDIAMNVTLDQFVWPALDISTAFLGNHSLFALPHLPLRMGYKRLIMDLYYDPIRSDWQLCPQNDCSDYLLSHFLKSIDDYLISTQVSGASPYTDIVTLVFNLQSLTPNLTITSNLASLLYKASTPTLDGKTRVYTPSNLTTDTSLLTHRQEPYFMQDETWPQWIHLIQNKAQLLLALGNVSSSIIISDLDKETLFRSLGNITNTFDSLNCSAPTSWSFVSDRHTPFSYMSAFNATQCGYSPVFTQSQYPGELSLTDPGHLSDNILSTLWSWDINEPNTQNGAHRCAAMAENGRWYATDCAQSLAVACYSPSQNHWLVLNVTSNYDRSLSECPETYFFEVPRVPRQNLQLQTAMQGANVTGKVWLNLNLVYNQDMCWAVGRYGTCWWSKDAGMEYLGLIQTSIVSGVIVLLLVGIFTWVKCARLWRNRNSRPRKAMVKAMLAKREYVTIPA</sequence>
<evidence type="ECO:0000256" key="10">
    <source>
        <dbReference type="SAM" id="Phobius"/>
    </source>
</evidence>
<comment type="subcellular location">
    <subcellularLocation>
        <location evidence="1">Membrane</location>
        <topology evidence="1">Single-pass type I membrane protein</topology>
    </subcellularLocation>
</comment>
<dbReference type="OrthoDB" id="5573651at2759"/>
<accession>A0A8H7V468</accession>
<keyword evidence="6" id="KW-0325">Glycoprotein</keyword>
<evidence type="ECO:0000256" key="7">
    <source>
        <dbReference type="ARBA" id="ARBA00037703"/>
    </source>
</evidence>
<organism evidence="12 13">
    <name type="scientific">Mucor saturninus</name>
    <dbReference type="NCBI Taxonomy" id="64648"/>
    <lineage>
        <taxon>Eukaryota</taxon>
        <taxon>Fungi</taxon>
        <taxon>Fungi incertae sedis</taxon>
        <taxon>Mucoromycota</taxon>
        <taxon>Mucoromycotina</taxon>
        <taxon>Mucoromycetes</taxon>
        <taxon>Mucorales</taxon>
        <taxon>Mucorineae</taxon>
        <taxon>Mucoraceae</taxon>
        <taxon>Mucor</taxon>
    </lineage>
</organism>